<proteinExistence type="predicted"/>
<dbReference type="AlphaFoldDB" id="A0A8J3WYL4"/>
<protein>
    <submittedName>
        <fullName evidence="1">Uncharacterized protein</fullName>
    </submittedName>
</protein>
<comment type="caution">
    <text evidence="1">The sequence shown here is derived from an EMBL/GenBank/DDBJ whole genome shotgun (WGS) entry which is preliminary data.</text>
</comment>
<name>A0A8J3WYL4_9ACTN</name>
<dbReference type="EMBL" id="BOOK01000044">
    <property type="protein sequence ID" value="GII03907.1"/>
    <property type="molecule type" value="Genomic_DNA"/>
</dbReference>
<evidence type="ECO:0000313" key="1">
    <source>
        <dbReference type="EMBL" id="GII03907.1"/>
    </source>
</evidence>
<reference evidence="1" key="1">
    <citation type="submission" date="2021-01" db="EMBL/GenBank/DDBJ databases">
        <title>Whole genome shotgun sequence of Planobispora takensis NBRC 109077.</title>
        <authorList>
            <person name="Komaki H."/>
            <person name="Tamura T."/>
        </authorList>
    </citation>
    <scope>NUCLEOTIDE SEQUENCE</scope>
    <source>
        <strain evidence="1">NBRC 109077</strain>
    </source>
</reference>
<evidence type="ECO:0000313" key="2">
    <source>
        <dbReference type="Proteomes" id="UP000634476"/>
    </source>
</evidence>
<organism evidence="1 2">
    <name type="scientific">Planobispora takensis</name>
    <dbReference type="NCBI Taxonomy" id="1367882"/>
    <lineage>
        <taxon>Bacteria</taxon>
        <taxon>Bacillati</taxon>
        <taxon>Actinomycetota</taxon>
        <taxon>Actinomycetes</taxon>
        <taxon>Streptosporangiales</taxon>
        <taxon>Streptosporangiaceae</taxon>
        <taxon>Planobispora</taxon>
    </lineage>
</organism>
<keyword evidence="2" id="KW-1185">Reference proteome</keyword>
<dbReference type="RefSeq" id="WP_203878179.1">
    <property type="nucleotide sequence ID" value="NZ_BOOK01000044.1"/>
</dbReference>
<gene>
    <name evidence="1" type="ORF">Pta02_59150</name>
</gene>
<accession>A0A8J3WYL4</accession>
<sequence length="237" mass="25828">MRRHLVVAAVVVAVIVVGAAVWGLAASRPEEDLAAVFPPITPTVTGSAEAGIVIPEGFLAHEDDAGRPLGDQPEVRWERTDEPGLPPLLNPCETPPAEDGERVAGRQIALVAPTLYKIERMTVYRDEYGARAAMAGHRGALDRCARRTHTDGTVTVWRWEPLAIGQEALFVAGQRYRDDRGTHGHYRGVVMRQGRTVVTYLDFGQATAIAERPEAVDHERDARTMASRIAAAPWAGR</sequence>
<dbReference type="Proteomes" id="UP000634476">
    <property type="component" value="Unassembled WGS sequence"/>
</dbReference>